<dbReference type="AlphaFoldDB" id="A0A1F7WUD8"/>
<organism evidence="2 3">
    <name type="scientific">Candidatus Woesebacteria bacterium GWC1_42_13</name>
    <dbReference type="NCBI Taxonomy" id="1802475"/>
    <lineage>
        <taxon>Bacteria</taxon>
        <taxon>Candidatus Woeseibacteriota</taxon>
    </lineage>
</organism>
<dbReference type="EMBL" id="MGFN01000029">
    <property type="protein sequence ID" value="OGM06426.1"/>
    <property type="molecule type" value="Genomic_DNA"/>
</dbReference>
<evidence type="ECO:0000313" key="2">
    <source>
        <dbReference type="EMBL" id="OGM06426.1"/>
    </source>
</evidence>
<feature type="transmembrane region" description="Helical" evidence="1">
    <location>
        <begin position="7"/>
        <end position="29"/>
    </location>
</feature>
<feature type="transmembrane region" description="Helical" evidence="1">
    <location>
        <begin position="91"/>
        <end position="112"/>
    </location>
</feature>
<keyword evidence="1" id="KW-0472">Membrane</keyword>
<keyword evidence="1" id="KW-0812">Transmembrane</keyword>
<evidence type="ECO:0000313" key="3">
    <source>
        <dbReference type="Proteomes" id="UP000177737"/>
    </source>
</evidence>
<name>A0A1F7WUD8_9BACT</name>
<protein>
    <submittedName>
        <fullName evidence="2">Uncharacterized protein</fullName>
    </submittedName>
</protein>
<proteinExistence type="predicted"/>
<keyword evidence="1" id="KW-1133">Transmembrane helix</keyword>
<sequence>MTEKASGFVLLIVGIVIIILAAFSVFSVFSGKMEPVNLFSFPAISLDASNLIGSDAPPEAREALKASGQAPKLELIPADILNKTSNTMAHLLLMGFIASVGYKIGSLGAMLARPVVVKLKTKDGEVVSGDS</sequence>
<reference evidence="2 3" key="1">
    <citation type="journal article" date="2016" name="Nat. Commun.">
        <title>Thousands of microbial genomes shed light on interconnected biogeochemical processes in an aquifer system.</title>
        <authorList>
            <person name="Anantharaman K."/>
            <person name="Brown C.T."/>
            <person name="Hug L.A."/>
            <person name="Sharon I."/>
            <person name="Castelle C.J."/>
            <person name="Probst A.J."/>
            <person name="Thomas B.C."/>
            <person name="Singh A."/>
            <person name="Wilkins M.J."/>
            <person name="Karaoz U."/>
            <person name="Brodie E.L."/>
            <person name="Williams K.H."/>
            <person name="Hubbard S.S."/>
            <person name="Banfield J.F."/>
        </authorList>
    </citation>
    <scope>NUCLEOTIDE SEQUENCE [LARGE SCALE GENOMIC DNA]</scope>
</reference>
<gene>
    <name evidence="2" type="ORF">A2129_00630</name>
</gene>
<accession>A0A1F7WUD8</accession>
<comment type="caution">
    <text evidence="2">The sequence shown here is derived from an EMBL/GenBank/DDBJ whole genome shotgun (WGS) entry which is preliminary data.</text>
</comment>
<dbReference type="Proteomes" id="UP000177737">
    <property type="component" value="Unassembled WGS sequence"/>
</dbReference>
<evidence type="ECO:0000256" key="1">
    <source>
        <dbReference type="SAM" id="Phobius"/>
    </source>
</evidence>